<evidence type="ECO:0000313" key="3">
    <source>
        <dbReference type="Proteomes" id="UP001286313"/>
    </source>
</evidence>
<protein>
    <submittedName>
        <fullName evidence="2">Uncharacterized protein</fullName>
    </submittedName>
</protein>
<sequence length="110" mass="12134">MGESGKIHPKSTRIIQILLERLNPLSRPSRLGLATLFIVPYSRREIGQGGREGEREKGGVNWRKGLEREKGGVNWRKGGEREKGGVNWRKGGGKGKGWSELEEGKGKGKG</sequence>
<organism evidence="2 3">
    <name type="scientific">Petrolisthes cinctipes</name>
    <name type="common">Flat porcelain crab</name>
    <dbReference type="NCBI Taxonomy" id="88211"/>
    <lineage>
        <taxon>Eukaryota</taxon>
        <taxon>Metazoa</taxon>
        <taxon>Ecdysozoa</taxon>
        <taxon>Arthropoda</taxon>
        <taxon>Crustacea</taxon>
        <taxon>Multicrustacea</taxon>
        <taxon>Malacostraca</taxon>
        <taxon>Eumalacostraca</taxon>
        <taxon>Eucarida</taxon>
        <taxon>Decapoda</taxon>
        <taxon>Pleocyemata</taxon>
        <taxon>Anomura</taxon>
        <taxon>Galatheoidea</taxon>
        <taxon>Porcellanidae</taxon>
        <taxon>Petrolisthes</taxon>
    </lineage>
</organism>
<reference evidence="2" key="1">
    <citation type="submission" date="2023-10" db="EMBL/GenBank/DDBJ databases">
        <title>Genome assemblies of two species of porcelain crab, Petrolisthes cinctipes and Petrolisthes manimaculis (Anomura: Porcellanidae).</title>
        <authorList>
            <person name="Angst P."/>
        </authorList>
    </citation>
    <scope>NUCLEOTIDE SEQUENCE</scope>
    <source>
        <strain evidence="2">PB745_01</strain>
        <tissue evidence="2">Gill</tissue>
    </source>
</reference>
<dbReference type="Proteomes" id="UP001286313">
    <property type="component" value="Unassembled WGS sequence"/>
</dbReference>
<comment type="caution">
    <text evidence="2">The sequence shown here is derived from an EMBL/GenBank/DDBJ whole genome shotgun (WGS) entry which is preliminary data.</text>
</comment>
<keyword evidence="3" id="KW-1185">Reference proteome</keyword>
<proteinExistence type="predicted"/>
<feature type="compositionally biased region" description="Basic and acidic residues" evidence="1">
    <location>
        <begin position="73"/>
        <end position="84"/>
    </location>
</feature>
<accession>A0AAE1KCH9</accession>
<feature type="region of interest" description="Disordered" evidence="1">
    <location>
        <begin position="73"/>
        <end position="110"/>
    </location>
</feature>
<feature type="compositionally biased region" description="Basic and acidic residues" evidence="1">
    <location>
        <begin position="97"/>
        <end position="110"/>
    </location>
</feature>
<evidence type="ECO:0000256" key="1">
    <source>
        <dbReference type="SAM" id="MobiDB-lite"/>
    </source>
</evidence>
<gene>
    <name evidence="2" type="ORF">Pcinc_024787</name>
</gene>
<evidence type="ECO:0000313" key="2">
    <source>
        <dbReference type="EMBL" id="KAK3869934.1"/>
    </source>
</evidence>
<dbReference type="AlphaFoldDB" id="A0AAE1KCH9"/>
<dbReference type="EMBL" id="JAWQEG010002752">
    <property type="protein sequence ID" value="KAK3869934.1"/>
    <property type="molecule type" value="Genomic_DNA"/>
</dbReference>
<name>A0AAE1KCH9_PETCI</name>